<dbReference type="AlphaFoldDB" id="A0A8J7WKA9"/>
<name>A0A8J7WKA9_9ACTN</name>
<evidence type="ECO:0000256" key="5">
    <source>
        <dbReference type="ARBA" id="ARBA00023049"/>
    </source>
</evidence>
<dbReference type="Gene3D" id="3.30.830.10">
    <property type="entry name" value="Metalloenzyme, LuxS/M16 peptidase-like"/>
    <property type="match status" value="2"/>
</dbReference>
<gene>
    <name evidence="8" type="ORF">KGA66_12490</name>
</gene>
<accession>A0A8J7WKA9</accession>
<dbReference type="InterPro" id="IPR011249">
    <property type="entry name" value="Metalloenz_LuxS/M16"/>
</dbReference>
<dbReference type="PANTHER" id="PTHR43690:SF35">
    <property type="entry name" value="NON-CATALYTIC MEMBER OF PEPTIDASE SUBFAMILY M16B-RELATED"/>
    <property type="match status" value="1"/>
</dbReference>
<dbReference type="Pfam" id="PF00675">
    <property type="entry name" value="Peptidase_M16"/>
    <property type="match status" value="1"/>
</dbReference>
<dbReference type="InterPro" id="IPR050626">
    <property type="entry name" value="Peptidase_M16"/>
</dbReference>
<evidence type="ECO:0000256" key="2">
    <source>
        <dbReference type="ARBA" id="ARBA00022670"/>
    </source>
</evidence>
<sequence length="471" mass="50721">MANSAHTATAGTTATETGQAARAGGFGWPVEQFSLDNGLRVVVCPDRSAPIAAVNLWYDVGSRHEPPGKHGFAHLFEHLMFEGSAQVGKGEHFGVLQAVGGSAINATTSSDRTNYFQTVPSVALATALWLEADRMGALALTQETLDNQREVVKNERRQRYDNVPYGRWYEMLGELAYPQGHPYHHSTIGSMAELDGAQLCDFTAFYESYYSPDNAVLTVVGDTSAREVRELAERYFGALAPRPRPQLPPVEPLPAALGVSQRVETAEPVPLPRVFFAFRSTRFAEPGSAAEDVLSVVLGRGRGSRLFRELVTERRLAQAEGGYLGSWQRAWHASLITGMATPREGVPLARLEAAFFEVCEQVAQDGVTEDELARARSMLTADWSRDLATVGSRADQLGKHATLFGDALKIADRLPELLAVDAAQVRQAAARVFAPDNRITLAYLPADSGHDDGVDGAAAGGAVAGTTNVEG</sequence>
<keyword evidence="2" id="KW-0645">Protease</keyword>
<dbReference type="Pfam" id="PF05193">
    <property type="entry name" value="Peptidase_M16_C"/>
    <property type="match status" value="1"/>
</dbReference>
<keyword evidence="5" id="KW-0482">Metalloprotease</keyword>
<evidence type="ECO:0000313" key="8">
    <source>
        <dbReference type="EMBL" id="MBS2963868.1"/>
    </source>
</evidence>
<evidence type="ECO:0000259" key="7">
    <source>
        <dbReference type="Pfam" id="PF05193"/>
    </source>
</evidence>
<feature type="domain" description="Peptidase M16 N-terminal" evidence="6">
    <location>
        <begin position="41"/>
        <end position="158"/>
    </location>
</feature>
<evidence type="ECO:0000256" key="3">
    <source>
        <dbReference type="ARBA" id="ARBA00022801"/>
    </source>
</evidence>
<dbReference type="EMBL" id="JAGSXH010000036">
    <property type="protein sequence ID" value="MBS2963868.1"/>
    <property type="molecule type" value="Genomic_DNA"/>
</dbReference>
<dbReference type="SUPFAM" id="SSF63411">
    <property type="entry name" value="LuxS/MPP-like metallohydrolase"/>
    <property type="match status" value="2"/>
</dbReference>
<keyword evidence="9" id="KW-1185">Reference proteome</keyword>
<keyword evidence="4" id="KW-0862">Zinc</keyword>
<dbReference type="InterPro" id="IPR007863">
    <property type="entry name" value="Peptidase_M16_C"/>
</dbReference>
<evidence type="ECO:0000313" key="9">
    <source>
        <dbReference type="Proteomes" id="UP000677913"/>
    </source>
</evidence>
<dbReference type="PANTHER" id="PTHR43690">
    <property type="entry name" value="NARDILYSIN"/>
    <property type="match status" value="1"/>
</dbReference>
<keyword evidence="3" id="KW-0378">Hydrolase</keyword>
<dbReference type="GO" id="GO:0046872">
    <property type="term" value="F:metal ion binding"/>
    <property type="evidence" value="ECO:0007669"/>
    <property type="project" value="InterPro"/>
</dbReference>
<dbReference type="GO" id="GO:0006508">
    <property type="term" value="P:proteolysis"/>
    <property type="evidence" value="ECO:0007669"/>
    <property type="project" value="UniProtKB-KW"/>
</dbReference>
<evidence type="ECO:0000256" key="4">
    <source>
        <dbReference type="ARBA" id="ARBA00022833"/>
    </source>
</evidence>
<dbReference type="Proteomes" id="UP000677913">
    <property type="component" value="Unassembled WGS sequence"/>
</dbReference>
<comment type="caution">
    <text evidence="8">The sequence shown here is derived from an EMBL/GenBank/DDBJ whole genome shotgun (WGS) entry which is preliminary data.</text>
</comment>
<comment type="similarity">
    <text evidence="1">Belongs to the peptidase M16 family.</text>
</comment>
<dbReference type="GO" id="GO:0008237">
    <property type="term" value="F:metallopeptidase activity"/>
    <property type="evidence" value="ECO:0007669"/>
    <property type="project" value="UniProtKB-KW"/>
</dbReference>
<protein>
    <submittedName>
        <fullName evidence="8">Insulinase family protein</fullName>
    </submittedName>
</protein>
<dbReference type="InterPro" id="IPR011765">
    <property type="entry name" value="Pept_M16_N"/>
</dbReference>
<reference evidence="8" key="1">
    <citation type="submission" date="2021-04" db="EMBL/GenBank/DDBJ databases">
        <title>Genome based classification of Actinospica acidithermotolerans sp. nov., an actinobacterium isolated from an Indonesian hot spring.</title>
        <authorList>
            <person name="Kusuma A.B."/>
            <person name="Putra K.E."/>
            <person name="Nafisah S."/>
            <person name="Loh J."/>
            <person name="Nouioui I."/>
            <person name="Goodfellow M."/>
        </authorList>
    </citation>
    <scope>NUCLEOTIDE SEQUENCE</scope>
    <source>
        <strain evidence="8">DSM 45618</strain>
    </source>
</reference>
<organism evidence="8 9">
    <name type="scientific">Actinocrinis puniceicyclus</name>
    <dbReference type="NCBI Taxonomy" id="977794"/>
    <lineage>
        <taxon>Bacteria</taxon>
        <taxon>Bacillati</taxon>
        <taxon>Actinomycetota</taxon>
        <taxon>Actinomycetes</taxon>
        <taxon>Catenulisporales</taxon>
        <taxon>Actinospicaceae</taxon>
        <taxon>Actinocrinis</taxon>
    </lineage>
</organism>
<proteinExistence type="inferred from homology"/>
<evidence type="ECO:0000259" key="6">
    <source>
        <dbReference type="Pfam" id="PF00675"/>
    </source>
</evidence>
<feature type="domain" description="Peptidase M16 C-terminal" evidence="7">
    <location>
        <begin position="201"/>
        <end position="379"/>
    </location>
</feature>
<evidence type="ECO:0000256" key="1">
    <source>
        <dbReference type="ARBA" id="ARBA00007261"/>
    </source>
</evidence>